<dbReference type="AlphaFoldDB" id="A0A210PHL7"/>
<dbReference type="InterPro" id="IPR029063">
    <property type="entry name" value="SAM-dependent_MTases_sf"/>
</dbReference>
<evidence type="ECO:0000256" key="2">
    <source>
        <dbReference type="ARBA" id="ARBA00022842"/>
    </source>
</evidence>
<organism evidence="3 4">
    <name type="scientific">Mizuhopecten yessoensis</name>
    <name type="common">Japanese scallop</name>
    <name type="synonym">Patinopecten yessoensis</name>
    <dbReference type="NCBI Taxonomy" id="6573"/>
    <lineage>
        <taxon>Eukaryota</taxon>
        <taxon>Metazoa</taxon>
        <taxon>Spiralia</taxon>
        <taxon>Lophotrochozoa</taxon>
        <taxon>Mollusca</taxon>
        <taxon>Bivalvia</taxon>
        <taxon>Autobranchia</taxon>
        <taxon>Pteriomorphia</taxon>
        <taxon>Pectinida</taxon>
        <taxon>Pectinoidea</taxon>
        <taxon>Pectinidae</taxon>
        <taxon>Mizuhopecten</taxon>
    </lineage>
</organism>
<dbReference type="InterPro" id="IPR005299">
    <property type="entry name" value="MeTrfase_7"/>
</dbReference>
<dbReference type="EMBL" id="NEDP02076692">
    <property type="protein sequence ID" value="OWF35973.1"/>
    <property type="molecule type" value="Genomic_DNA"/>
</dbReference>
<accession>A0A210PHL7</accession>
<evidence type="ECO:0000313" key="4">
    <source>
        <dbReference type="Proteomes" id="UP000242188"/>
    </source>
</evidence>
<dbReference type="OrthoDB" id="1890922at2759"/>
<dbReference type="PANTHER" id="PTHR31009">
    <property type="entry name" value="S-ADENOSYL-L-METHIONINE:CARBOXYL METHYLTRANSFERASE FAMILY PROTEIN"/>
    <property type="match status" value="1"/>
</dbReference>
<dbReference type="GO" id="GO:0046872">
    <property type="term" value="F:metal ion binding"/>
    <property type="evidence" value="ECO:0007669"/>
    <property type="project" value="UniProtKB-KW"/>
</dbReference>
<dbReference type="GO" id="GO:0032259">
    <property type="term" value="P:methylation"/>
    <property type="evidence" value="ECO:0007669"/>
    <property type="project" value="UniProtKB-KW"/>
</dbReference>
<proteinExistence type="predicted"/>
<dbReference type="Proteomes" id="UP000242188">
    <property type="component" value="Unassembled WGS sequence"/>
</dbReference>
<dbReference type="SUPFAM" id="SSF53335">
    <property type="entry name" value="S-adenosyl-L-methionine-dependent methyltransferases"/>
    <property type="match status" value="1"/>
</dbReference>
<dbReference type="Pfam" id="PF03492">
    <property type="entry name" value="Methyltransf_7"/>
    <property type="match status" value="1"/>
</dbReference>
<evidence type="ECO:0000256" key="1">
    <source>
        <dbReference type="ARBA" id="ARBA00022723"/>
    </source>
</evidence>
<keyword evidence="3" id="KW-0489">Methyltransferase</keyword>
<keyword evidence="4" id="KW-1185">Reference proteome</keyword>
<keyword evidence="1" id="KW-0479">Metal-binding</keyword>
<dbReference type="Gene3D" id="1.10.1200.270">
    <property type="entry name" value="Methyltransferase, alpha-helical capping domain"/>
    <property type="match status" value="1"/>
</dbReference>
<dbReference type="InterPro" id="IPR042086">
    <property type="entry name" value="MeTrfase_capping"/>
</dbReference>
<reference evidence="3 4" key="1">
    <citation type="journal article" date="2017" name="Nat. Ecol. Evol.">
        <title>Scallop genome provides insights into evolution of bilaterian karyotype and development.</title>
        <authorList>
            <person name="Wang S."/>
            <person name="Zhang J."/>
            <person name="Jiao W."/>
            <person name="Li J."/>
            <person name="Xun X."/>
            <person name="Sun Y."/>
            <person name="Guo X."/>
            <person name="Huan P."/>
            <person name="Dong B."/>
            <person name="Zhang L."/>
            <person name="Hu X."/>
            <person name="Sun X."/>
            <person name="Wang J."/>
            <person name="Zhao C."/>
            <person name="Wang Y."/>
            <person name="Wang D."/>
            <person name="Huang X."/>
            <person name="Wang R."/>
            <person name="Lv J."/>
            <person name="Li Y."/>
            <person name="Zhang Z."/>
            <person name="Liu B."/>
            <person name="Lu W."/>
            <person name="Hui Y."/>
            <person name="Liang J."/>
            <person name="Zhou Z."/>
            <person name="Hou R."/>
            <person name="Li X."/>
            <person name="Liu Y."/>
            <person name="Li H."/>
            <person name="Ning X."/>
            <person name="Lin Y."/>
            <person name="Zhao L."/>
            <person name="Xing Q."/>
            <person name="Dou J."/>
            <person name="Li Y."/>
            <person name="Mao J."/>
            <person name="Guo H."/>
            <person name="Dou H."/>
            <person name="Li T."/>
            <person name="Mu C."/>
            <person name="Jiang W."/>
            <person name="Fu Q."/>
            <person name="Fu X."/>
            <person name="Miao Y."/>
            <person name="Liu J."/>
            <person name="Yu Q."/>
            <person name="Li R."/>
            <person name="Liao H."/>
            <person name="Li X."/>
            <person name="Kong Y."/>
            <person name="Jiang Z."/>
            <person name="Chourrout D."/>
            <person name="Li R."/>
            <person name="Bao Z."/>
        </authorList>
    </citation>
    <scope>NUCLEOTIDE SEQUENCE [LARGE SCALE GENOMIC DNA]</scope>
    <source>
        <strain evidence="3 4">PY_sf001</strain>
    </source>
</reference>
<name>A0A210PHL7_MIZYE</name>
<evidence type="ECO:0000313" key="3">
    <source>
        <dbReference type="EMBL" id="OWF35973.1"/>
    </source>
</evidence>
<dbReference type="Gene3D" id="3.40.50.150">
    <property type="entry name" value="Vaccinia Virus protein VP39"/>
    <property type="match status" value="1"/>
</dbReference>
<keyword evidence="3" id="KW-0808">Transferase</keyword>
<dbReference type="GO" id="GO:0008168">
    <property type="term" value="F:methyltransferase activity"/>
    <property type="evidence" value="ECO:0007669"/>
    <property type="project" value="UniProtKB-KW"/>
</dbReference>
<protein>
    <submittedName>
        <fullName evidence="3">S-adenosylmethionine-dependent methyltransferase At5g38780</fullName>
    </submittedName>
</protein>
<sequence length="369" mass="42279">MSSFYPTMKMNTRFGEEVDDMYNIHGHVGNLSRAAILQSLRKIISSRLAFQTEQPFNIADFGTADGQASLALVNEIIDVIQTDFRKEQAIVVYYNDQPMNDFNRLSKVIQGDRKVRGNIYPVIIPRTMYEQCLPNNSLDLAISSVATHYMSKQVCQIKNGISIADADDNELSLMREQAKADWRSFVISRGRELKPGGFLVTMNISSDDSGDEPMLVEKGALRLGSFVSDMAKERVITKEEYLATNFNSSYMRTPAEFKEPFTSALPEVRELRLELVSVKSIKHYLQHPTFDIVNKDNTEKMEYSRRIVASIYPWMHHVLYGGLSVSRTEDKKQAIVDEYFDRLQTYAFDHADHKPYLIFTEVVIKKNHI</sequence>
<keyword evidence="2" id="KW-0460">Magnesium</keyword>
<comment type="caution">
    <text evidence="3">The sequence shown here is derived from an EMBL/GenBank/DDBJ whole genome shotgun (WGS) entry which is preliminary data.</text>
</comment>
<gene>
    <name evidence="3" type="ORF">KP79_PYT22383</name>
</gene>